<protein>
    <submittedName>
        <fullName evidence="1">Uncharacterized protein</fullName>
    </submittedName>
</protein>
<dbReference type="Gene3D" id="2.120.10.30">
    <property type="entry name" value="TolB, C-terminal domain"/>
    <property type="match status" value="1"/>
</dbReference>
<accession>A0AAD8HSA3</accession>
<proteinExistence type="predicted"/>
<reference evidence="1" key="1">
    <citation type="submission" date="2023-02" db="EMBL/GenBank/DDBJ databases">
        <title>Genome of toxic invasive species Heracleum sosnowskyi carries increased number of genes despite the absence of recent whole-genome duplications.</title>
        <authorList>
            <person name="Schelkunov M."/>
            <person name="Shtratnikova V."/>
            <person name="Makarenko M."/>
            <person name="Klepikova A."/>
            <person name="Omelchenko D."/>
            <person name="Novikova G."/>
            <person name="Obukhova E."/>
            <person name="Bogdanov V."/>
            <person name="Penin A."/>
            <person name="Logacheva M."/>
        </authorList>
    </citation>
    <scope>NUCLEOTIDE SEQUENCE</scope>
    <source>
        <strain evidence="1">Hsosn_3</strain>
        <tissue evidence="1">Leaf</tissue>
    </source>
</reference>
<dbReference type="PANTHER" id="PTHR32161:SF21">
    <property type="entry name" value="OS03G0314500 PROTEIN"/>
    <property type="match status" value="1"/>
</dbReference>
<dbReference type="Proteomes" id="UP001237642">
    <property type="component" value="Unassembled WGS sequence"/>
</dbReference>
<evidence type="ECO:0000313" key="2">
    <source>
        <dbReference type="Proteomes" id="UP001237642"/>
    </source>
</evidence>
<dbReference type="InterPro" id="IPR011042">
    <property type="entry name" value="6-blade_b-propeller_TolB-like"/>
</dbReference>
<gene>
    <name evidence="1" type="ORF">POM88_037277</name>
</gene>
<dbReference type="PANTHER" id="PTHR32161">
    <property type="entry name" value="DPP6 N-TERMINAL DOMAIN-LIKE PROTEIN"/>
    <property type="match status" value="1"/>
</dbReference>
<keyword evidence="2" id="KW-1185">Reference proteome</keyword>
<organism evidence="1 2">
    <name type="scientific">Heracleum sosnowskyi</name>
    <dbReference type="NCBI Taxonomy" id="360622"/>
    <lineage>
        <taxon>Eukaryota</taxon>
        <taxon>Viridiplantae</taxon>
        <taxon>Streptophyta</taxon>
        <taxon>Embryophyta</taxon>
        <taxon>Tracheophyta</taxon>
        <taxon>Spermatophyta</taxon>
        <taxon>Magnoliopsida</taxon>
        <taxon>eudicotyledons</taxon>
        <taxon>Gunneridae</taxon>
        <taxon>Pentapetalae</taxon>
        <taxon>asterids</taxon>
        <taxon>campanulids</taxon>
        <taxon>Apiales</taxon>
        <taxon>Apiaceae</taxon>
        <taxon>Apioideae</taxon>
        <taxon>apioid superclade</taxon>
        <taxon>Tordylieae</taxon>
        <taxon>Tordyliinae</taxon>
        <taxon>Heracleum</taxon>
    </lineage>
</organism>
<name>A0AAD8HSA3_9APIA</name>
<dbReference type="Pfam" id="PF07676">
    <property type="entry name" value="PD40"/>
    <property type="match status" value="1"/>
</dbReference>
<dbReference type="SUPFAM" id="SSF82171">
    <property type="entry name" value="DPP6 N-terminal domain-like"/>
    <property type="match status" value="1"/>
</dbReference>
<dbReference type="InterPro" id="IPR011659">
    <property type="entry name" value="WD40"/>
</dbReference>
<reference evidence="1" key="2">
    <citation type="submission" date="2023-05" db="EMBL/GenBank/DDBJ databases">
        <authorList>
            <person name="Schelkunov M.I."/>
        </authorList>
    </citation>
    <scope>NUCLEOTIDE SEQUENCE</scope>
    <source>
        <strain evidence="1">Hsosn_3</strain>
        <tissue evidence="1">Leaf</tissue>
    </source>
</reference>
<dbReference type="EMBL" id="JAUIZM010000008">
    <property type="protein sequence ID" value="KAK1371185.1"/>
    <property type="molecule type" value="Genomic_DNA"/>
</dbReference>
<evidence type="ECO:0000313" key="1">
    <source>
        <dbReference type="EMBL" id="KAK1371185.1"/>
    </source>
</evidence>
<sequence length="319" mass="36095">MNVEKPFMRRMVVENGGWPTWGSENVLFFHRKVGDFWAVFRVEFTDTSTSEPTRVTPDKSNAMTRVAINATTVAVSMIRDLAKFGIDRTAEHYRHIVVFDSNTKQPVMDGENIEKQFHKIKSPVPDVGLFRLSGAFPTFSKDGKKVAFVDNEFKSVWVADDKEMRKVYEMDVPGKIFSPVWNQNKDKDILYVCIGPAFAADQPLDIYRIPNASQGNGHAGALTDVDDGYNNAFPSTNPEGTKLVFRSTRDHPEDPNAAVKDGFKNLYIMENAEEGDFGAARVPTPLRCCFAESQPQRHRFQAWDRSGRTRSGFGIIIWR</sequence>
<comment type="caution">
    <text evidence="1">The sequence shown here is derived from an EMBL/GenBank/DDBJ whole genome shotgun (WGS) entry which is preliminary data.</text>
</comment>
<dbReference type="AlphaFoldDB" id="A0AAD8HSA3"/>